<protein>
    <submittedName>
        <fullName evidence="2">YhcH/YjgK/YiaL family protein</fullName>
    </submittedName>
</protein>
<keyword evidence="3" id="KW-1185">Reference proteome</keyword>
<dbReference type="NCBIfam" id="TIGR00022">
    <property type="entry name" value="YhcH/YjgK/YiaL family protein"/>
    <property type="match status" value="1"/>
</dbReference>
<evidence type="ECO:0000313" key="3">
    <source>
        <dbReference type="Proteomes" id="UP000184368"/>
    </source>
</evidence>
<dbReference type="PANTHER" id="PTHR34986">
    <property type="entry name" value="EVOLVED BETA-GALACTOSIDASE SUBUNIT BETA"/>
    <property type="match status" value="1"/>
</dbReference>
<organism evidence="2 3">
    <name type="scientific">Cnuella takakiae</name>
    <dbReference type="NCBI Taxonomy" id="1302690"/>
    <lineage>
        <taxon>Bacteria</taxon>
        <taxon>Pseudomonadati</taxon>
        <taxon>Bacteroidota</taxon>
        <taxon>Chitinophagia</taxon>
        <taxon>Chitinophagales</taxon>
        <taxon>Chitinophagaceae</taxon>
        <taxon>Cnuella</taxon>
    </lineage>
</organism>
<reference evidence="2 3" key="1">
    <citation type="submission" date="2016-11" db="EMBL/GenBank/DDBJ databases">
        <authorList>
            <person name="Jaros S."/>
            <person name="Januszkiewicz K."/>
            <person name="Wedrychowicz H."/>
        </authorList>
    </citation>
    <scope>NUCLEOTIDE SEQUENCE [LARGE SCALE GENOMIC DNA]</scope>
    <source>
        <strain evidence="2 3">DSM 26897</strain>
    </source>
</reference>
<accession>A0A1M5A335</accession>
<dbReference type="SUPFAM" id="SSF51197">
    <property type="entry name" value="Clavaminate synthase-like"/>
    <property type="match status" value="1"/>
</dbReference>
<dbReference type="PANTHER" id="PTHR34986:SF1">
    <property type="entry name" value="PROTEIN YIAL"/>
    <property type="match status" value="1"/>
</dbReference>
<dbReference type="InterPro" id="IPR037012">
    <property type="entry name" value="NanQ/TabA/YiaL_sf"/>
</dbReference>
<gene>
    <name evidence="2" type="ORF">SAMN05444008_10682</name>
</gene>
<proteinExistence type="predicted"/>
<evidence type="ECO:0000313" key="2">
    <source>
        <dbReference type="EMBL" id="SHF24262.1"/>
    </source>
</evidence>
<name>A0A1M5A335_9BACT</name>
<evidence type="ECO:0000256" key="1">
    <source>
        <dbReference type="SAM" id="SignalP"/>
    </source>
</evidence>
<dbReference type="Proteomes" id="UP000184368">
    <property type="component" value="Unassembled WGS sequence"/>
</dbReference>
<sequence>MVRILSLALLLFCLNSAGAQAQWAKALGHKSVATKLQLKPHAVTNMQELKRQFKANTRLWDTAFAFLATHDLSKIEVGNYPLAGDSCMVKVSYSTPKEPQAASWEAHKKYIDIQYISVGSESIGLAPAAGAVVSKPYNEAKDVMNFDIQAAPYYEARSGTFFVFFPADAHRPGLRAADDMIRKVVVKILAAP</sequence>
<feature type="chain" id="PRO_5009908702" evidence="1">
    <location>
        <begin position="22"/>
        <end position="192"/>
    </location>
</feature>
<dbReference type="Pfam" id="PF04074">
    <property type="entry name" value="DUF386"/>
    <property type="match status" value="1"/>
</dbReference>
<dbReference type="InterPro" id="IPR004375">
    <property type="entry name" value="NanQ/TabA/YiaL"/>
</dbReference>
<dbReference type="Gene3D" id="2.60.120.370">
    <property type="entry name" value="YhcH/YjgK/YiaL"/>
    <property type="match status" value="1"/>
</dbReference>
<dbReference type="STRING" id="1302690.BUE76_09620"/>
<dbReference type="AlphaFoldDB" id="A0A1M5A335"/>
<dbReference type="EMBL" id="FQUO01000006">
    <property type="protein sequence ID" value="SHF24262.1"/>
    <property type="molecule type" value="Genomic_DNA"/>
</dbReference>
<feature type="signal peptide" evidence="1">
    <location>
        <begin position="1"/>
        <end position="21"/>
    </location>
</feature>
<dbReference type="GO" id="GO:0005829">
    <property type="term" value="C:cytosol"/>
    <property type="evidence" value="ECO:0007669"/>
    <property type="project" value="TreeGrafter"/>
</dbReference>
<keyword evidence="1" id="KW-0732">Signal</keyword>